<proteinExistence type="predicted"/>
<dbReference type="RefSeq" id="WP_110551976.1">
    <property type="nucleotide sequence ID" value="NZ_JACIBU010000001.1"/>
</dbReference>
<dbReference type="EMBL" id="JACIBU010000001">
    <property type="protein sequence ID" value="MBB3678138.1"/>
    <property type="molecule type" value="Genomic_DNA"/>
</dbReference>
<dbReference type="OrthoDB" id="9785236at2"/>
<name>A0A323VR02_9ACTN</name>
<evidence type="ECO:0000313" key="2">
    <source>
        <dbReference type="EMBL" id="MBB3678138.1"/>
    </source>
</evidence>
<evidence type="ECO:0000313" key="4">
    <source>
        <dbReference type="Proteomes" id="UP000247602"/>
    </source>
</evidence>
<evidence type="ECO:0000313" key="3">
    <source>
        <dbReference type="EMBL" id="PZA21678.1"/>
    </source>
</evidence>
<reference evidence="2 5" key="2">
    <citation type="submission" date="2020-08" db="EMBL/GenBank/DDBJ databases">
        <title>Sequencing the genomes of 1000 actinobacteria strains.</title>
        <authorList>
            <person name="Klenk H.-P."/>
        </authorList>
    </citation>
    <scope>NUCLEOTIDE SEQUENCE [LARGE SCALE GENOMIC DNA]</scope>
    <source>
        <strain evidence="2 5">DSM 16678</strain>
    </source>
</reference>
<feature type="region of interest" description="Disordered" evidence="1">
    <location>
        <begin position="1"/>
        <end position="20"/>
    </location>
</feature>
<reference evidence="3 4" key="1">
    <citation type="submission" date="2018-06" db="EMBL/GenBank/DDBJ databases">
        <title>Draft genome sequence of Modestobacter versicolor CP153-2.</title>
        <authorList>
            <person name="Gundlapally S.R."/>
        </authorList>
    </citation>
    <scope>NUCLEOTIDE SEQUENCE [LARGE SCALE GENOMIC DNA]</scope>
    <source>
        <strain evidence="3 4">CP153-2</strain>
    </source>
</reference>
<organism evidence="3 4">
    <name type="scientific">Modestobacter versicolor</name>
    <dbReference type="NCBI Taxonomy" id="429133"/>
    <lineage>
        <taxon>Bacteria</taxon>
        <taxon>Bacillati</taxon>
        <taxon>Actinomycetota</taxon>
        <taxon>Actinomycetes</taxon>
        <taxon>Geodermatophilales</taxon>
        <taxon>Geodermatophilaceae</taxon>
        <taxon>Modestobacter</taxon>
    </lineage>
</organism>
<dbReference type="Gene3D" id="3.10.28.20">
    <property type="entry name" value="Acetamidase/Formamidase-like domains"/>
    <property type="match status" value="1"/>
</dbReference>
<evidence type="ECO:0000256" key="1">
    <source>
        <dbReference type="SAM" id="MobiDB-lite"/>
    </source>
</evidence>
<comment type="caution">
    <text evidence="3">The sequence shown here is derived from an EMBL/GenBank/DDBJ whole genome shotgun (WGS) entry which is preliminary data.</text>
</comment>
<protein>
    <submittedName>
        <fullName evidence="2 3">Acetamidase</fullName>
    </submittedName>
</protein>
<dbReference type="SUPFAM" id="SSF141130">
    <property type="entry name" value="Acetamidase/Formamidase-like"/>
    <property type="match status" value="1"/>
</dbReference>
<dbReference type="InterPro" id="IPR004304">
    <property type="entry name" value="FmdA_AmdA"/>
</dbReference>
<evidence type="ECO:0000313" key="5">
    <source>
        <dbReference type="Proteomes" id="UP000580718"/>
    </source>
</evidence>
<dbReference type="GO" id="GO:0016811">
    <property type="term" value="F:hydrolase activity, acting on carbon-nitrogen (but not peptide) bonds, in linear amides"/>
    <property type="evidence" value="ECO:0007669"/>
    <property type="project" value="InterPro"/>
</dbReference>
<accession>A0A323VR02</accession>
<dbReference type="EMBL" id="QKNV01000073">
    <property type="protein sequence ID" value="PZA21678.1"/>
    <property type="molecule type" value="Genomic_DNA"/>
</dbReference>
<keyword evidence="4" id="KW-1185">Reference proteome</keyword>
<dbReference type="AlphaFoldDB" id="A0A323VR02"/>
<sequence>MTATTRTRLPGEVLQPGAGPVDGDVYLPADPDQLLWGYLPGTGERPVATVRSGGTITIDTLSHEGVLEDQGRDPVAWFGARGVPRDQVLDDAVALARGYSRHVRDFDADGPHVVTGPVHVEGARPGDVLKVETLSALPRVPYGVVSNRHGKGALAAGFATPAGGITAAEVMPATPDGRATGDPTRYGNVSVFTPIGAGPGGGLVATLPVGRHGSASWPVAPFAGLMAVATVGDAARLDDPLLHSVPPTLGGGNIDVRHLVVGSAFYLPVVAPGALFSVGDPHFSMGHGEVALTALEGSLRLTFRLTVCRPGSGDAPSVAFRYPFGETPEAWLPIGLADPDGPRNGQGGDLGVAVRRAVVNALDFLETDLGMDRATAYAYLSAAADFEISQVVDRTVGAHGLIPKSHFLTAGGWSPPTG</sequence>
<dbReference type="PANTHER" id="PTHR31891">
    <property type="entry name" value="FORMAMIDASE C869.04-RELATED"/>
    <property type="match status" value="1"/>
</dbReference>
<dbReference type="Proteomes" id="UP000580718">
    <property type="component" value="Unassembled WGS sequence"/>
</dbReference>
<dbReference type="Gene3D" id="2.60.120.580">
    <property type="entry name" value="Acetamidase/Formamidase-like domains"/>
    <property type="match status" value="2"/>
</dbReference>
<dbReference type="PANTHER" id="PTHR31891:SF1">
    <property type="entry name" value="FORMAMIDASE C869.04-RELATED"/>
    <property type="match status" value="1"/>
</dbReference>
<dbReference type="Proteomes" id="UP000247602">
    <property type="component" value="Unassembled WGS sequence"/>
</dbReference>
<gene>
    <name evidence="3" type="ORF">DMO24_09045</name>
    <name evidence="2" type="ORF">FHX36_003873</name>
</gene>
<dbReference type="Pfam" id="PF03069">
    <property type="entry name" value="FmdA_AmdA"/>
    <property type="match status" value="1"/>
</dbReference>